<proteinExistence type="predicted"/>
<evidence type="ECO:0000313" key="2">
    <source>
        <dbReference type="EMBL" id="KAF2790252.1"/>
    </source>
</evidence>
<evidence type="ECO:0000256" key="1">
    <source>
        <dbReference type="SAM" id="SignalP"/>
    </source>
</evidence>
<organism evidence="2 3">
    <name type="scientific">Melanomma pulvis-pyrius CBS 109.77</name>
    <dbReference type="NCBI Taxonomy" id="1314802"/>
    <lineage>
        <taxon>Eukaryota</taxon>
        <taxon>Fungi</taxon>
        <taxon>Dikarya</taxon>
        <taxon>Ascomycota</taxon>
        <taxon>Pezizomycotina</taxon>
        <taxon>Dothideomycetes</taxon>
        <taxon>Pleosporomycetidae</taxon>
        <taxon>Pleosporales</taxon>
        <taxon>Melanommataceae</taxon>
        <taxon>Melanomma</taxon>
    </lineage>
</organism>
<gene>
    <name evidence="2" type="ORF">K505DRAFT_282953</name>
</gene>
<dbReference type="AlphaFoldDB" id="A0A6A6X1N8"/>
<keyword evidence="3" id="KW-1185">Reference proteome</keyword>
<dbReference type="EMBL" id="MU002084">
    <property type="protein sequence ID" value="KAF2790252.1"/>
    <property type="molecule type" value="Genomic_DNA"/>
</dbReference>
<accession>A0A6A6X1N8</accession>
<sequence length="171" mass="18865">MRFLSLLAVGCGLVSAAVLSKDPEGLGRDLALEEAWSLAQVKEFTGNVTALLEEEAALQDRSLEKRKCFATGEKFGNERDTARRAAEFVCYNKLASSFSRGTVRSICINLHYNKRVNFKLGLTGPNAPARRTIGGAECRDGMFSEIDSCSKGGETTYGRWYYRVDPNKGYC</sequence>
<feature type="chain" id="PRO_5025616631" evidence="1">
    <location>
        <begin position="17"/>
        <end position="171"/>
    </location>
</feature>
<dbReference type="Proteomes" id="UP000799757">
    <property type="component" value="Unassembled WGS sequence"/>
</dbReference>
<feature type="signal peptide" evidence="1">
    <location>
        <begin position="1"/>
        <end position="16"/>
    </location>
</feature>
<name>A0A6A6X1N8_9PLEO</name>
<reference evidence="2" key="1">
    <citation type="journal article" date="2020" name="Stud. Mycol.">
        <title>101 Dothideomycetes genomes: a test case for predicting lifestyles and emergence of pathogens.</title>
        <authorList>
            <person name="Haridas S."/>
            <person name="Albert R."/>
            <person name="Binder M."/>
            <person name="Bloem J."/>
            <person name="Labutti K."/>
            <person name="Salamov A."/>
            <person name="Andreopoulos B."/>
            <person name="Baker S."/>
            <person name="Barry K."/>
            <person name="Bills G."/>
            <person name="Bluhm B."/>
            <person name="Cannon C."/>
            <person name="Castanera R."/>
            <person name="Culley D."/>
            <person name="Daum C."/>
            <person name="Ezra D."/>
            <person name="Gonzalez J."/>
            <person name="Henrissat B."/>
            <person name="Kuo A."/>
            <person name="Liang C."/>
            <person name="Lipzen A."/>
            <person name="Lutzoni F."/>
            <person name="Magnuson J."/>
            <person name="Mondo S."/>
            <person name="Nolan M."/>
            <person name="Ohm R."/>
            <person name="Pangilinan J."/>
            <person name="Park H.-J."/>
            <person name="Ramirez L."/>
            <person name="Alfaro M."/>
            <person name="Sun H."/>
            <person name="Tritt A."/>
            <person name="Yoshinaga Y."/>
            <person name="Zwiers L.-H."/>
            <person name="Turgeon B."/>
            <person name="Goodwin S."/>
            <person name="Spatafora J."/>
            <person name="Crous P."/>
            <person name="Grigoriev I."/>
        </authorList>
    </citation>
    <scope>NUCLEOTIDE SEQUENCE</scope>
    <source>
        <strain evidence="2">CBS 109.77</strain>
    </source>
</reference>
<keyword evidence="1" id="KW-0732">Signal</keyword>
<evidence type="ECO:0000313" key="3">
    <source>
        <dbReference type="Proteomes" id="UP000799757"/>
    </source>
</evidence>
<protein>
    <submittedName>
        <fullName evidence="2">Uncharacterized protein</fullName>
    </submittedName>
</protein>
<dbReference type="OrthoDB" id="4825549at2759"/>